<comment type="caution">
    <text evidence="1">The sequence shown here is derived from an EMBL/GenBank/DDBJ whole genome shotgun (WGS) entry which is preliminary data.</text>
</comment>
<accession>A0ACC5UP03</accession>
<dbReference type="EMBL" id="JABWSB020000007">
    <property type="protein sequence ID" value="MBV4516166.1"/>
    <property type="molecule type" value="Genomic_DNA"/>
</dbReference>
<reference evidence="1 2" key="1">
    <citation type="journal article" date="2020" name="Microorganisms">
        <title>Reliable Identification of Environmental Pseudomonas Isolates Using the rpoD Gene.</title>
        <authorList>
            <consortium name="The Broad Institute Genome Sequencing Platform"/>
            <person name="Girard L."/>
            <person name="Lood C."/>
            <person name="Rokni-Zadeh H."/>
            <person name="van Noort V."/>
            <person name="Lavigne R."/>
            <person name="De Mot R."/>
        </authorList>
    </citation>
    <scope>NUCLEOTIDE SEQUENCE [LARGE SCALE GENOMIC DNA]</scope>
    <source>
        <strain evidence="1 2">RW1P2</strain>
    </source>
</reference>
<gene>
    <name evidence="1" type="ORF">HU758_013275</name>
</gene>
<protein>
    <submittedName>
        <fullName evidence="1">Uncharacterized protein</fullName>
    </submittedName>
</protein>
<name>A0ACC5UP03_9PSED</name>
<organism evidence="1 2">
    <name type="scientific">Pseudomonas kurunegalensis</name>
    <dbReference type="NCBI Taxonomy" id="485880"/>
    <lineage>
        <taxon>Bacteria</taxon>
        <taxon>Pseudomonadati</taxon>
        <taxon>Pseudomonadota</taxon>
        <taxon>Gammaproteobacteria</taxon>
        <taxon>Pseudomonadales</taxon>
        <taxon>Pseudomonadaceae</taxon>
        <taxon>Pseudomonas</taxon>
    </lineage>
</organism>
<sequence length="57" mass="6353">MQFQKVRDPERVEIERRAAFLAEAGYPTQVHDRALDAEAIIKAVKLARAAQSANSKS</sequence>
<evidence type="ECO:0000313" key="1">
    <source>
        <dbReference type="EMBL" id="MBV4516166.1"/>
    </source>
</evidence>
<evidence type="ECO:0000313" key="2">
    <source>
        <dbReference type="Proteomes" id="UP000624243"/>
    </source>
</evidence>
<keyword evidence="2" id="KW-1185">Reference proteome</keyword>
<proteinExistence type="predicted"/>
<dbReference type="Proteomes" id="UP000624243">
    <property type="component" value="Unassembled WGS sequence"/>
</dbReference>